<evidence type="ECO:0000313" key="2">
    <source>
        <dbReference type="EMBL" id="AOS64155.1"/>
    </source>
</evidence>
<organism evidence="2 3">
    <name type="scientific">Actinoalloteichus hymeniacidonis</name>
    <dbReference type="NCBI Taxonomy" id="340345"/>
    <lineage>
        <taxon>Bacteria</taxon>
        <taxon>Bacillati</taxon>
        <taxon>Actinomycetota</taxon>
        <taxon>Actinomycetes</taxon>
        <taxon>Pseudonocardiales</taxon>
        <taxon>Pseudonocardiaceae</taxon>
        <taxon>Actinoalloteichus</taxon>
    </lineage>
</organism>
<sequence>MLGPTMSTTEPDNGPNEDILDVPGSWGTTVDPRRGGHRSVTATPAQKAAERTAKLIDEAQDTFASVFGSAATERRLATEVRAYLDGAASPVGAAATVQLVEFGVDAKRIKEFAAFADVWATAHGIDFAAAAVAELARSRVSRGHGSEWRLINQQQHAPEWVGEPVAQRLRTLLTTVNDANHAAAVAEIAARRDREFARIVAAYLAPPRRTGSPSSVTTSLSPTRRTSRCGWCCEPSARSNS</sequence>
<accession>A0AAC9MZA8</accession>
<evidence type="ECO:0000256" key="1">
    <source>
        <dbReference type="SAM" id="MobiDB-lite"/>
    </source>
</evidence>
<proteinExistence type="predicted"/>
<feature type="compositionally biased region" description="Polar residues" evidence="1">
    <location>
        <begin position="1"/>
        <end position="11"/>
    </location>
</feature>
<evidence type="ECO:0000313" key="3">
    <source>
        <dbReference type="Proteomes" id="UP000095210"/>
    </source>
</evidence>
<dbReference type="AlphaFoldDB" id="A0AAC9MZA8"/>
<gene>
    <name evidence="2" type="ORF">TL08_16775</name>
</gene>
<protein>
    <submittedName>
        <fullName evidence="2">Uncharacterized protein</fullName>
    </submittedName>
</protein>
<reference evidence="3" key="1">
    <citation type="submission" date="2016-03" db="EMBL/GenBank/DDBJ databases">
        <title>Complete genome sequence of the type strain Actinoalloteichus hymeniacidonis DSM 45092.</title>
        <authorList>
            <person name="Schaffert L."/>
            <person name="Albersmeier A."/>
            <person name="Winkler A."/>
            <person name="Kalinowski J."/>
            <person name="Zotchev S."/>
            <person name="Ruckert C."/>
        </authorList>
    </citation>
    <scope>NUCLEOTIDE SEQUENCE [LARGE SCALE GENOMIC DNA]</scope>
    <source>
        <strain evidence="3">HPA177(T) (DSM 45092(T))</strain>
    </source>
</reference>
<name>A0AAC9MZA8_9PSEU</name>
<dbReference type="Proteomes" id="UP000095210">
    <property type="component" value="Chromosome"/>
</dbReference>
<feature type="region of interest" description="Disordered" evidence="1">
    <location>
        <begin position="1"/>
        <end position="47"/>
    </location>
</feature>
<dbReference type="EMBL" id="CP014859">
    <property type="protein sequence ID" value="AOS64155.1"/>
    <property type="molecule type" value="Genomic_DNA"/>
</dbReference>
<keyword evidence="3" id="KW-1185">Reference proteome</keyword>
<dbReference type="KEGG" id="ahm:TL08_16775"/>